<accession>A0A2P2QHZ8</accession>
<protein>
    <submittedName>
        <fullName evidence="1">Uncharacterized protein</fullName>
    </submittedName>
</protein>
<name>A0A2P2QHZ8_RHIMU</name>
<dbReference type="EMBL" id="GGEC01086102">
    <property type="protein sequence ID" value="MBX66586.1"/>
    <property type="molecule type" value="Transcribed_RNA"/>
</dbReference>
<evidence type="ECO:0000313" key="1">
    <source>
        <dbReference type="EMBL" id="MBX66586.1"/>
    </source>
</evidence>
<dbReference type="AlphaFoldDB" id="A0A2P2QHZ8"/>
<reference evidence="1" key="1">
    <citation type="submission" date="2018-02" db="EMBL/GenBank/DDBJ databases">
        <title>Rhizophora mucronata_Transcriptome.</title>
        <authorList>
            <person name="Meera S.P."/>
            <person name="Sreeshan A."/>
            <person name="Augustine A."/>
        </authorList>
    </citation>
    <scope>NUCLEOTIDE SEQUENCE</scope>
    <source>
        <tissue evidence="1">Leaf</tissue>
    </source>
</reference>
<proteinExistence type="predicted"/>
<organism evidence="1">
    <name type="scientific">Rhizophora mucronata</name>
    <name type="common">Asiatic mangrove</name>
    <dbReference type="NCBI Taxonomy" id="61149"/>
    <lineage>
        <taxon>Eukaryota</taxon>
        <taxon>Viridiplantae</taxon>
        <taxon>Streptophyta</taxon>
        <taxon>Embryophyta</taxon>
        <taxon>Tracheophyta</taxon>
        <taxon>Spermatophyta</taxon>
        <taxon>Magnoliopsida</taxon>
        <taxon>eudicotyledons</taxon>
        <taxon>Gunneridae</taxon>
        <taxon>Pentapetalae</taxon>
        <taxon>rosids</taxon>
        <taxon>fabids</taxon>
        <taxon>Malpighiales</taxon>
        <taxon>Rhizophoraceae</taxon>
        <taxon>Rhizophora</taxon>
    </lineage>
</organism>
<sequence>MVILNLITNLVLQAFQYTATLQDSKFTA</sequence>